<dbReference type="OrthoDB" id="191139at2759"/>
<evidence type="ECO:0000313" key="4">
    <source>
        <dbReference type="Proteomes" id="UP000001876"/>
    </source>
</evidence>
<organism evidence="4">
    <name type="scientific">Micromonas pusilla (strain CCMP1545)</name>
    <name type="common">Picoplanktonic green alga</name>
    <dbReference type="NCBI Taxonomy" id="564608"/>
    <lineage>
        <taxon>Eukaryota</taxon>
        <taxon>Viridiplantae</taxon>
        <taxon>Chlorophyta</taxon>
        <taxon>Mamiellophyceae</taxon>
        <taxon>Mamiellales</taxon>
        <taxon>Mamiellaceae</taxon>
        <taxon>Micromonas</taxon>
    </lineage>
</organism>
<comment type="similarity">
    <text evidence="1">Belongs to the short-chain dehydrogenases/reductases (SDR) family.</text>
</comment>
<evidence type="ECO:0000313" key="3">
    <source>
        <dbReference type="EMBL" id="EEH59015.1"/>
    </source>
</evidence>
<evidence type="ECO:0000256" key="2">
    <source>
        <dbReference type="ARBA" id="ARBA00023002"/>
    </source>
</evidence>
<name>C1MMA7_MICPC</name>
<proteinExistence type="inferred from homology"/>
<dbReference type="SUPFAM" id="SSF51735">
    <property type="entry name" value="NAD(P)-binding Rossmann-fold domains"/>
    <property type="match status" value="1"/>
</dbReference>
<dbReference type="Proteomes" id="UP000001876">
    <property type="component" value="Unassembled WGS sequence"/>
</dbReference>
<dbReference type="STRING" id="564608.C1MMA7"/>
<sequence>MSWLGTWLGVVNDVMLQRPHTWHLYADPKRACKWSAVEGKTFVVTGPTSGIGTTTAETLALLGAKVILACRTVSRGEELVKAFEAREKKEKGKYGRGVKCEVMHLDLDSLDSVRAFASALNAREIPIHCLINNAGVFDMSGAHRFTSDGHEQHYGTNYLAPALLSLLLLPSLKRAGASLREFDEAFSYTSYGRSHDSGPARIVFVCSKLHEFSHGVDLEDANFVNRKYGARAAYAQSKLAELLFVRELERRLGVNDDGVDVNTGEKALVRSLAVHPGNIITGVVRTLPKFVQVAYKIIMSNFLLTPAEGARATLWAATRDEALVDDYGASTGIAPYFTSDCRARPPSKHARDDDAAAALWAKTLETLDLPADFDPKSIGAREEKLAKKQAAAAAKLKARQVRGS</sequence>
<dbReference type="AlphaFoldDB" id="C1MMA7"/>
<dbReference type="InterPro" id="IPR002347">
    <property type="entry name" value="SDR_fam"/>
</dbReference>
<dbReference type="OMA" id="VAYKIIM"/>
<keyword evidence="2" id="KW-0560">Oxidoreductase</keyword>
<reference evidence="3 4" key="1">
    <citation type="journal article" date="2009" name="Science">
        <title>Green evolution and dynamic adaptations revealed by genomes of the marine picoeukaryotes Micromonas.</title>
        <authorList>
            <person name="Worden A.Z."/>
            <person name="Lee J.H."/>
            <person name="Mock T."/>
            <person name="Rouze P."/>
            <person name="Simmons M.P."/>
            <person name="Aerts A.L."/>
            <person name="Allen A.E."/>
            <person name="Cuvelier M.L."/>
            <person name="Derelle E."/>
            <person name="Everett M.V."/>
            <person name="Foulon E."/>
            <person name="Grimwood J."/>
            <person name="Gundlach H."/>
            <person name="Henrissat B."/>
            <person name="Napoli C."/>
            <person name="McDonald S.M."/>
            <person name="Parker M.S."/>
            <person name="Rombauts S."/>
            <person name="Salamov A."/>
            <person name="Von Dassow P."/>
            <person name="Badger J.H."/>
            <person name="Coutinho P.M."/>
            <person name="Demir E."/>
            <person name="Dubchak I."/>
            <person name="Gentemann C."/>
            <person name="Eikrem W."/>
            <person name="Gready J.E."/>
            <person name="John U."/>
            <person name="Lanier W."/>
            <person name="Lindquist E.A."/>
            <person name="Lucas S."/>
            <person name="Mayer K.F."/>
            <person name="Moreau H."/>
            <person name="Not F."/>
            <person name="Otillar R."/>
            <person name="Panaud O."/>
            <person name="Pangilinan J."/>
            <person name="Paulsen I."/>
            <person name="Piegu B."/>
            <person name="Poliakov A."/>
            <person name="Robbens S."/>
            <person name="Schmutz J."/>
            <person name="Toulza E."/>
            <person name="Wyss T."/>
            <person name="Zelensky A."/>
            <person name="Zhou K."/>
            <person name="Armbrust E.V."/>
            <person name="Bhattacharya D."/>
            <person name="Goodenough U.W."/>
            <person name="Van de Peer Y."/>
            <person name="Grigoriev I.V."/>
        </authorList>
    </citation>
    <scope>NUCLEOTIDE SEQUENCE [LARGE SCALE GENOMIC DNA]</scope>
    <source>
        <strain evidence="3 4">CCMP1545</strain>
    </source>
</reference>
<dbReference type="Gene3D" id="3.40.50.720">
    <property type="entry name" value="NAD(P)-binding Rossmann-like Domain"/>
    <property type="match status" value="1"/>
</dbReference>
<dbReference type="KEGG" id="mpp:MICPUCDRAFT_56457"/>
<dbReference type="InterPro" id="IPR036291">
    <property type="entry name" value="NAD(P)-bd_dom_sf"/>
</dbReference>
<dbReference type="EMBL" id="GG663737">
    <property type="protein sequence ID" value="EEH59015.1"/>
    <property type="molecule type" value="Genomic_DNA"/>
</dbReference>
<dbReference type="PANTHER" id="PTHR24320">
    <property type="entry name" value="RETINOL DEHYDROGENASE"/>
    <property type="match status" value="1"/>
</dbReference>
<protein>
    <submittedName>
        <fullName evidence="3">Forever young-like oxidoreductase</fullName>
    </submittedName>
</protein>
<dbReference type="RefSeq" id="XP_003057370.1">
    <property type="nucleotide sequence ID" value="XM_003057324.1"/>
</dbReference>
<dbReference type="Pfam" id="PF00106">
    <property type="entry name" value="adh_short"/>
    <property type="match status" value="1"/>
</dbReference>
<keyword evidence="4" id="KW-1185">Reference proteome</keyword>
<accession>C1MMA7</accession>
<dbReference type="GeneID" id="9682337"/>
<dbReference type="GO" id="GO:0016491">
    <property type="term" value="F:oxidoreductase activity"/>
    <property type="evidence" value="ECO:0007669"/>
    <property type="project" value="UniProtKB-KW"/>
</dbReference>
<dbReference type="eggNOG" id="KOG1208">
    <property type="taxonomic scope" value="Eukaryota"/>
</dbReference>
<evidence type="ECO:0000256" key="1">
    <source>
        <dbReference type="ARBA" id="ARBA00006484"/>
    </source>
</evidence>
<dbReference type="PRINTS" id="PR00081">
    <property type="entry name" value="GDHRDH"/>
</dbReference>
<dbReference type="PANTHER" id="PTHR24320:SF148">
    <property type="entry name" value="NAD(P)-BINDING ROSSMANN-FOLD SUPERFAMILY PROTEIN"/>
    <property type="match status" value="1"/>
</dbReference>
<gene>
    <name evidence="3" type="primary">FEY</name>
    <name evidence="3" type="ORF">MICPUCDRAFT_56457</name>
</gene>